<evidence type="ECO:0000256" key="3">
    <source>
        <dbReference type="ARBA" id="ARBA00022763"/>
    </source>
</evidence>
<dbReference type="GO" id="GO:0006310">
    <property type="term" value="P:DNA recombination"/>
    <property type="evidence" value="ECO:0007669"/>
    <property type="project" value="UniProtKB-KW"/>
</dbReference>
<comment type="similarity">
    <text evidence="2">Belongs to the SLX4 family.</text>
</comment>
<dbReference type="GO" id="GO:0006260">
    <property type="term" value="P:DNA replication"/>
    <property type="evidence" value="ECO:0007669"/>
    <property type="project" value="InterPro"/>
</dbReference>
<dbReference type="GO" id="GO:0006281">
    <property type="term" value="P:DNA repair"/>
    <property type="evidence" value="ECO:0007669"/>
    <property type="project" value="UniProtKB-KW"/>
</dbReference>
<evidence type="ECO:0000256" key="4">
    <source>
        <dbReference type="ARBA" id="ARBA00023172"/>
    </source>
</evidence>
<dbReference type="Pfam" id="PF09494">
    <property type="entry name" value="Slx4"/>
    <property type="match status" value="1"/>
</dbReference>
<keyword evidence="10" id="KW-1185">Reference proteome</keyword>
<feature type="region of interest" description="Disordered" evidence="8">
    <location>
        <begin position="39"/>
        <end position="60"/>
    </location>
</feature>
<dbReference type="OrthoDB" id="5576441at2759"/>
<evidence type="ECO:0000256" key="8">
    <source>
        <dbReference type="SAM" id="MobiDB-lite"/>
    </source>
</evidence>
<evidence type="ECO:0000256" key="7">
    <source>
        <dbReference type="ARBA" id="ARBA00029496"/>
    </source>
</evidence>
<evidence type="ECO:0000256" key="6">
    <source>
        <dbReference type="ARBA" id="ARBA00023242"/>
    </source>
</evidence>
<sequence length="120" mass="13408">MPKSLLLIQLNKIWDISTGVQANSSISFAKSQRVKLNKSAITNSQPGHGPKSPELANMGDTGLSRDEQIYKFIFENKELYTSILLYRAIDVDELLDDLASTGIKCSKAYLKQFLDTQVKI</sequence>
<evidence type="ECO:0000313" key="9">
    <source>
        <dbReference type="EMBL" id="OMJ29129.1"/>
    </source>
</evidence>
<evidence type="ECO:0000256" key="1">
    <source>
        <dbReference type="ARBA" id="ARBA00004123"/>
    </source>
</evidence>
<reference evidence="10" key="1">
    <citation type="submission" date="2017-01" db="EMBL/GenBank/DDBJ databases">
        <authorList>
            <person name="Wang Y."/>
            <person name="White M."/>
            <person name="Kvist S."/>
            <person name="Moncalvo J.-M."/>
        </authorList>
    </citation>
    <scope>NUCLEOTIDE SEQUENCE [LARGE SCALE GENOMIC DNA]</scope>
    <source>
        <strain evidence="10">ID-206-W2</strain>
    </source>
</reference>
<keyword evidence="3" id="KW-0227">DNA damage</keyword>
<organism evidence="9 10">
    <name type="scientific">Smittium culicis</name>
    <dbReference type="NCBI Taxonomy" id="133412"/>
    <lineage>
        <taxon>Eukaryota</taxon>
        <taxon>Fungi</taxon>
        <taxon>Fungi incertae sedis</taxon>
        <taxon>Zoopagomycota</taxon>
        <taxon>Kickxellomycotina</taxon>
        <taxon>Harpellomycetes</taxon>
        <taxon>Harpellales</taxon>
        <taxon>Legeriomycetaceae</taxon>
        <taxon>Smittium</taxon>
    </lineage>
</organism>
<keyword evidence="6" id="KW-0539">Nucleus</keyword>
<gene>
    <name evidence="9" type="ORF">AYI69_g1378</name>
</gene>
<dbReference type="GO" id="GO:0033557">
    <property type="term" value="C:Slx1-Slx4 complex"/>
    <property type="evidence" value="ECO:0007669"/>
    <property type="project" value="InterPro"/>
</dbReference>
<comment type="subcellular location">
    <subcellularLocation>
        <location evidence="1">Nucleus</location>
    </subcellularLocation>
</comment>
<name>A0A1R1YQE8_9FUNG</name>
<evidence type="ECO:0000256" key="2">
    <source>
        <dbReference type="ARBA" id="ARBA00006661"/>
    </source>
</evidence>
<evidence type="ECO:0000256" key="5">
    <source>
        <dbReference type="ARBA" id="ARBA00023204"/>
    </source>
</evidence>
<dbReference type="InterPro" id="IPR018574">
    <property type="entry name" value="Structure-sp_endonuc_su_Slx4"/>
</dbReference>
<accession>A0A1R1YQE8</accession>
<dbReference type="Proteomes" id="UP000187429">
    <property type="component" value="Unassembled WGS sequence"/>
</dbReference>
<protein>
    <recommendedName>
        <fullName evidence="7">Structure-specific endonuclease subunit SLX4</fullName>
    </recommendedName>
</protein>
<keyword evidence="4" id="KW-0233">DNA recombination</keyword>
<comment type="caution">
    <text evidence="9">The sequence shown here is derived from an EMBL/GenBank/DDBJ whole genome shotgun (WGS) entry which is preliminary data.</text>
</comment>
<dbReference type="AlphaFoldDB" id="A0A1R1YQE8"/>
<proteinExistence type="inferred from homology"/>
<dbReference type="EMBL" id="LSSM01000372">
    <property type="protein sequence ID" value="OMJ29129.1"/>
    <property type="molecule type" value="Genomic_DNA"/>
</dbReference>
<evidence type="ECO:0000313" key="10">
    <source>
        <dbReference type="Proteomes" id="UP000187429"/>
    </source>
</evidence>
<keyword evidence="5" id="KW-0234">DNA repair</keyword>